<evidence type="ECO:0000256" key="1">
    <source>
        <dbReference type="SAM" id="Coils"/>
    </source>
</evidence>
<sequence>MAARACAKAEGAHVQVSFAQREADMIKAQAYIDEEQQMAAAEATRKKAELKASLNTLRLESAAAAAIAEAEVLEAAAESEYGDPDRASLKSAYTERKYKGNPVPDSRLKAITTHIHTEAPACNGRR</sequence>
<keyword evidence="1" id="KW-0175">Coiled coil</keyword>
<dbReference type="GO" id="GO:1990904">
    <property type="term" value="C:ribonucleoprotein complex"/>
    <property type="evidence" value="ECO:0007669"/>
    <property type="project" value="UniProtKB-KW"/>
</dbReference>
<gene>
    <name evidence="2" type="ORF">KUDE01_023177</name>
</gene>
<evidence type="ECO:0000313" key="3">
    <source>
        <dbReference type="Proteomes" id="UP001228049"/>
    </source>
</evidence>
<proteinExistence type="predicted"/>
<keyword evidence="2" id="KW-0687">Ribonucleoprotein</keyword>
<feature type="coiled-coil region" evidence="1">
    <location>
        <begin position="31"/>
        <end position="60"/>
    </location>
</feature>
<organism evidence="2 3">
    <name type="scientific">Dissostichus eleginoides</name>
    <name type="common">Patagonian toothfish</name>
    <name type="synonym">Dissostichus amissus</name>
    <dbReference type="NCBI Taxonomy" id="100907"/>
    <lineage>
        <taxon>Eukaryota</taxon>
        <taxon>Metazoa</taxon>
        <taxon>Chordata</taxon>
        <taxon>Craniata</taxon>
        <taxon>Vertebrata</taxon>
        <taxon>Euteleostomi</taxon>
        <taxon>Actinopterygii</taxon>
        <taxon>Neopterygii</taxon>
        <taxon>Teleostei</taxon>
        <taxon>Neoteleostei</taxon>
        <taxon>Acanthomorphata</taxon>
        <taxon>Eupercaria</taxon>
        <taxon>Perciformes</taxon>
        <taxon>Notothenioidei</taxon>
        <taxon>Nototheniidae</taxon>
        <taxon>Dissostichus</taxon>
    </lineage>
</organism>
<name>A0AAD9EY20_DISEL</name>
<dbReference type="AlphaFoldDB" id="A0AAD9EY20"/>
<keyword evidence="3" id="KW-1185">Reference proteome</keyword>
<accession>A0AAD9EY20</accession>
<evidence type="ECO:0000313" key="2">
    <source>
        <dbReference type="EMBL" id="KAK1882394.1"/>
    </source>
</evidence>
<dbReference type="EMBL" id="JASDAP010000023">
    <property type="protein sequence ID" value="KAK1882394.1"/>
    <property type="molecule type" value="Genomic_DNA"/>
</dbReference>
<reference evidence="2" key="1">
    <citation type="submission" date="2023-04" db="EMBL/GenBank/DDBJ databases">
        <title>Chromosome-level genome of Chaenocephalus aceratus.</title>
        <authorList>
            <person name="Park H."/>
        </authorList>
    </citation>
    <scope>NUCLEOTIDE SEQUENCE</scope>
    <source>
        <strain evidence="2">DE</strain>
        <tissue evidence="2">Muscle</tissue>
    </source>
</reference>
<protein>
    <submittedName>
        <fullName evidence="2">H/ACA ribonucleoprotein complex non-core subunit NAF1</fullName>
    </submittedName>
</protein>
<dbReference type="Proteomes" id="UP001228049">
    <property type="component" value="Unassembled WGS sequence"/>
</dbReference>
<comment type="caution">
    <text evidence="2">The sequence shown here is derived from an EMBL/GenBank/DDBJ whole genome shotgun (WGS) entry which is preliminary data.</text>
</comment>